<feature type="region of interest" description="Disordered" evidence="1">
    <location>
        <begin position="67"/>
        <end position="99"/>
    </location>
</feature>
<dbReference type="Proteomes" id="UP000032180">
    <property type="component" value="Chromosome 1"/>
</dbReference>
<evidence type="ECO:0000313" key="2">
    <source>
        <dbReference type="EnsemblPlants" id="LPERR01G28230.1"/>
    </source>
</evidence>
<dbReference type="AlphaFoldDB" id="A0A0D9V6C9"/>
<dbReference type="PANTHER" id="PTHR10894">
    <property type="entry name" value="NUCLEOLAR PROTEIN 5 NUCLEOLAR PROTEIN NOP5 NOP58"/>
    <property type="match status" value="1"/>
</dbReference>
<reference evidence="2 3" key="1">
    <citation type="submission" date="2012-08" db="EMBL/GenBank/DDBJ databases">
        <title>Oryza genome evolution.</title>
        <authorList>
            <person name="Wing R.A."/>
        </authorList>
    </citation>
    <scope>NUCLEOTIDE SEQUENCE</scope>
</reference>
<name>A0A0D9V6C9_9ORYZ</name>
<dbReference type="STRING" id="77586.A0A0D9V6C9"/>
<sequence length="313" mass="35885">MSRNQLGTIWFRVPDRDTLLLQQPIILAYAHCSLLFEYELDYTTDGRFNRRVDVSKCFSYLSGIHVQPSSPQPTDPPTPATAVEQRSDARRRRGIGGGRGSVARAWSGNFTFEDKSSAINQNTGVNERLTEMIMKWYSPGQKLAVAKPEYKTIIEERLKVPFWHDANVMELMWGIQYCMPILVPREKSQLTELDCFPVSQGLQKVLSRYGCNDIKPEMVNERIVATASALFECDSVEKRHSKALRFVGRLMKRVSGINTDDWSLLKIAIALKRIWWRPEPCDSCETISSLENAKLVINAEEYEIDLRKEACWE</sequence>
<organism evidence="2 3">
    <name type="scientific">Leersia perrieri</name>
    <dbReference type="NCBI Taxonomy" id="77586"/>
    <lineage>
        <taxon>Eukaryota</taxon>
        <taxon>Viridiplantae</taxon>
        <taxon>Streptophyta</taxon>
        <taxon>Embryophyta</taxon>
        <taxon>Tracheophyta</taxon>
        <taxon>Spermatophyta</taxon>
        <taxon>Magnoliopsida</taxon>
        <taxon>Liliopsida</taxon>
        <taxon>Poales</taxon>
        <taxon>Poaceae</taxon>
        <taxon>BOP clade</taxon>
        <taxon>Oryzoideae</taxon>
        <taxon>Oryzeae</taxon>
        <taxon>Oryzinae</taxon>
        <taxon>Leersia</taxon>
    </lineage>
</organism>
<dbReference type="eggNOG" id="ENOG502RUYG">
    <property type="taxonomic scope" value="Eukaryota"/>
</dbReference>
<reference evidence="3" key="2">
    <citation type="submission" date="2013-12" db="EMBL/GenBank/DDBJ databases">
        <authorList>
            <person name="Yu Y."/>
            <person name="Lee S."/>
            <person name="de Baynast K."/>
            <person name="Wissotski M."/>
            <person name="Liu L."/>
            <person name="Talag J."/>
            <person name="Goicoechea J."/>
            <person name="Angelova A."/>
            <person name="Jetty R."/>
            <person name="Kudrna D."/>
            <person name="Golser W."/>
            <person name="Rivera L."/>
            <person name="Zhang J."/>
            <person name="Wing R."/>
        </authorList>
    </citation>
    <scope>NUCLEOTIDE SEQUENCE</scope>
</reference>
<dbReference type="PANTHER" id="PTHR10894:SF24">
    <property type="entry name" value="OS02G0511800 PROTEIN"/>
    <property type="match status" value="1"/>
</dbReference>
<evidence type="ECO:0000313" key="3">
    <source>
        <dbReference type="Proteomes" id="UP000032180"/>
    </source>
</evidence>
<protein>
    <submittedName>
        <fullName evidence="2">Uncharacterized protein</fullName>
    </submittedName>
</protein>
<accession>A0A0D9V6C9</accession>
<evidence type="ECO:0000256" key="1">
    <source>
        <dbReference type="SAM" id="MobiDB-lite"/>
    </source>
</evidence>
<keyword evidence="3" id="KW-1185">Reference proteome</keyword>
<proteinExistence type="predicted"/>
<reference evidence="2" key="3">
    <citation type="submission" date="2015-04" db="UniProtKB">
        <authorList>
            <consortium name="EnsemblPlants"/>
        </authorList>
    </citation>
    <scope>IDENTIFICATION</scope>
</reference>
<dbReference type="GO" id="GO:0032040">
    <property type="term" value="C:small-subunit processome"/>
    <property type="evidence" value="ECO:0007669"/>
    <property type="project" value="InterPro"/>
</dbReference>
<dbReference type="InterPro" id="IPR045056">
    <property type="entry name" value="Nop56/Nop58"/>
</dbReference>
<dbReference type="GO" id="GO:0030515">
    <property type="term" value="F:snoRNA binding"/>
    <property type="evidence" value="ECO:0007669"/>
    <property type="project" value="InterPro"/>
</dbReference>
<dbReference type="Gramene" id="LPERR01G28230.1">
    <property type="protein sequence ID" value="LPERR01G28230.1"/>
    <property type="gene ID" value="LPERR01G28230"/>
</dbReference>
<dbReference type="HOGENOM" id="CLU_055037_0_1_1"/>
<dbReference type="EnsemblPlants" id="LPERR01G28230.1">
    <property type="protein sequence ID" value="LPERR01G28230.1"/>
    <property type="gene ID" value="LPERR01G28230"/>
</dbReference>
<feature type="compositionally biased region" description="Pro residues" evidence="1">
    <location>
        <begin position="70"/>
        <end position="79"/>
    </location>
</feature>
<dbReference type="GO" id="GO:0031428">
    <property type="term" value="C:box C/D methylation guide snoRNP complex"/>
    <property type="evidence" value="ECO:0007669"/>
    <property type="project" value="InterPro"/>
</dbReference>